<protein>
    <recommendedName>
        <fullName evidence="2">GIY-YIG domain-containing protein</fullName>
    </recommendedName>
</protein>
<sequence>MNTYYVYILLSSMDGKLYIGSTPDLKKRLEKHNRGYVLATKHRRPVKLIYYESYLHPRDAKRREVFLKGGKGHEQLKVQLQDSFRVIKYRYN</sequence>
<accession>A0A1F5WS17</accession>
<proteinExistence type="inferred from homology"/>
<feature type="domain" description="GIY-YIG" evidence="2">
    <location>
        <begin position="2"/>
        <end position="79"/>
    </location>
</feature>
<organism evidence="3 4">
    <name type="scientific">Candidatus Giovannonibacteria bacterium RIFCSPHIGHO2_02_43_13</name>
    <dbReference type="NCBI Taxonomy" id="1798330"/>
    <lineage>
        <taxon>Bacteria</taxon>
        <taxon>Candidatus Giovannoniibacteriota</taxon>
    </lineage>
</organism>
<evidence type="ECO:0000313" key="4">
    <source>
        <dbReference type="Proteomes" id="UP000178425"/>
    </source>
</evidence>
<dbReference type="Pfam" id="PF01541">
    <property type="entry name" value="GIY-YIG"/>
    <property type="match status" value="1"/>
</dbReference>
<comment type="similarity">
    <text evidence="1">Belongs to the UPF0213 family.</text>
</comment>
<dbReference type="Gene3D" id="3.40.1440.10">
    <property type="entry name" value="GIY-YIG endonuclease"/>
    <property type="match status" value="1"/>
</dbReference>
<evidence type="ECO:0000313" key="3">
    <source>
        <dbReference type="EMBL" id="OGF78465.1"/>
    </source>
</evidence>
<reference evidence="3 4" key="1">
    <citation type="journal article" date="2016" name="Nat. Commun.">
        <title>Thousands of microbial genomes shed light on interconnected biogeochemical processes in an aquifer system.</title>
        <authorList>
            <person name="Anantharaman K."/>
            <person name="Brown C.T."/>
            <person name="Hug L.A."/>
            <person name="Sharon I."/>
            <person name="Castelle C.J."/>
            <person name="Probst A.J."/>
            <person name="Thomas B.C."/>
            <person name="Singh A."/>
            <person name="Wilkins M.J."/>
            <person name="Karaoz U."/>
            <person name="Brodie E.L."/>
            <person name="Williams K.H."/>
            <person name="Hubbard S.S."/>
            <person name="Banfield J.F."/>
        </authorList>
    </citation>
    <scope>NUCLEOTIDE SEQUENCE [LARGE SCALE GENOMIC DNA]</scope>
</reference>
<dbReference type="AlphaFoldDB" id="A0A1F5WS17"/>
<gene>
    <name evidence="3" type="ORF">A2W54_04700</name>
</gene>
<dbReference type="PANTHER" id="PTHR34477">
    <property type="entry name" value="UPF0213 PROTEIN YHBQ"/>
    <property type="match status" value="1"/>
</dbReference>
<dbReference type="PANTHER" id="PTHR34477:SF1">
    <property type="entry name" value="UPF0213 PROTEIN YHBQ"/>
    <property type="match status" value="1"/>
</dbReference>
<dbReference type="Proteomes" id="UP000178425">
    <property type="component" value="Unassembled WGS sequence"/>
</dbReference>
<dbReference type="InterPro" id="IPR050190">
    <property type="entry name" value="UPF0213_domain"/>
</dbReference>
<dbReference type="EMBL" id="MFHI01000028">
    <property type="protein sequence ID" value="OGF78465.1"/>
    <property type="molecule type" value="Genomic_DNA"/>
</dbReference>
<evidence type="ECO:0000256" key="1">
    <source>
        <dbReference type="ARBA" id="ARBA00007435"/>
    </source>
</evidence>
<name>A0A1F5WS17_9BACT</name>
<comment type="caution">
    <text evidence="3">The sequence shown here is derived from an EMBL/GenBank/DDBJ whole genome shotgun (WGS) entry which is preliminary data.</text>
</comment>
<evidence type="ECO:0000259" key="2">
    <source>
        <dbReference type="PROSITE" id="PS50164"/>
    </source>
</evidence>
<dbReference type="PROSITE" id="PS50164">
    <property type="entry name" value="GIY_YIG"/>
    <property type="match status" value="1"/>
</dbReference>
<dbReference type="InterPro" id="IPR000305">
    <property type="entry name" value="GIY-YIG_endonuc"/>
</dbReference>
<dbReference type="SUPFAM" id="SSF82771">
    <property type="entry name" value="GIY-YIG endonuclease"/>
    <property type="match status" value="1"/>
</dbReference>
<dbReference type="InterPro" id="IPR035901">
    <property type="entry name" value="GIY-YIG_endonuc_sf"/>
</dbReference>